<dbReference type="Pfam" id="PF10825">
    <property type="entry name" value="DUF2752"/>
    <property type="match status" value="1"/>
</dbReference>
<organism evidence="2 3">
    <name type="scientific">Pedobacter segetis</name>
    <dbReference type="NCBI Taxonomy" id="2793069"/>
    <lineage>
        <taxon>Bacteria</taxon>
        <taxon>Pseudomonadati</taxon>
        <taxon>Bacteroidota</taxon>
        <taxon>Sphingobacteriia</taxon>
        <taxon>Sphingobacteriales</taxon>
        <taxon>Sphingobacteriaceae</taxon>
        <taxon>Pedobacter</taxon>
    </lineage>
</organism>
<feature type="transmembrane region" description="Helical" evidence="1">
    <location>
        <begin position="64"/>
        <end position="82"/>
    </location>
</feature>
<evidence type="ECO:0000256" key="1">
    <source>
        <dbReference type="SAM" id="Phobius"/>
    </source>
</evidence>
<protein>
    <submittedName>
        <fullName evidence="2">DUF2752 domain-containing protein</fullName>
    </submittedName>
</protein>
<dbReference type="Proteomes" id="UP000660024">
    <property type="component" value="Unassembled WGS sequence"/>
</dbReference>
<reference evidence="2 3" key="1">
    <citation type="submission" date="2020-12" db="EMBL/GenBank/DDBJ databases">
        <title>Bacterial novel species Pedobacter sp. SD-b isolated from soil.</title>
        <authorList>
            <person name="Jung H.-Y."/>
        </authorList>
    </citation>
    <scope>NUCLEOTIDE SEQUENCE [LARGE SCALE GENOMIC DNA]</scope>
    <source>
        <strain evidence="2 3">SD-b</strain>
    </source>
</reference>
<accession>A0ABS1BH63</accession>
<proteinExistence type="predicted"/>
<keyword evidence="1" id="KW-1133">Transmembrane helix</keyword>
<gene>
    <name evidence="2" type="ORF">I5M32_04535</name>
</gene>
<keyword evidence="3" id="KW-1185">Reference proteome</keyword>
<evidence type="ECO:0000313" key="2">
    <source>
        <dbReference type="EMBL" id="MBK0382219.1"/>
    </source>
</evidence>
<dbReference type="InterPro" id="IPR021215">
    <property type="entry name" value="DUF2752"/>
</dbReference>
<keyword evidence="1" id="KW-0812">Transmembrane</keyword>
<comment type="caution">
    <text evidence="2">The sequence shown here is derived from an EMBL/GenBank/DDBJ whole genome shotgun (WGS) entry which is preliminary data.</text>
</comment>
<name>A0ABS1BH63_9SPHI</name>
<dbReference type="EMBL" id="JAEHFY010000005">
    <property type="protein sequence ID" value="MBK0382219.1"/>
    <property type="molecule type" value="Genomic_DNA"/>
</dbReference>
<evidence type="ECO:0000313" key="3">
    <source>
        <dbReference type="Proteomes" id="UP000660024"/>
    </source>
</evidence>
<keyword evidence="1" id="KW-0472">Membrane</keyword>
<sequence length="87" mass="9902">MYGLEIIFFAVALIALYCMDTSKNHVSLCPFANFGFKFCPGCGLGHSLNYLMHFQALKSWRAHPLGIFTFFVIIYRLCTLIIKTITT</sequence>
<feature type="transmembrane region" description="Helical" evidence="1">
    <location>
        <begin position="6"/>
        <end position="22"/>
    </location>
</feature>